<proteinExistence type="predicted"/>
<evidence type="ECO:0000313" key="3">
    <source>
        <dbReference type="Proteomes" id="UP000002640"/>
    </source>
</evidence>
<evidence type="ECO:0000313" key="2">
    <source>
        <dbReference type="EMBL" id="EGZ27143.1"/>
    </source>
</evidence>
<evidence type="ECO:0000256" key="1">
    <source>
        <dbReference type="SAM" id="Phobius"/>
    </source>
</evidence>
<dbReference type="RefSeq" id="XP_009514418.1">
    <property type="nucleotide sequence ID" value="XM_009516123.1"/>
</dbReference>
<keyword evidence="3" id="KW-1185">Reference proteome</keyword>
<dbReference type="GeneID" id="20640957"/>
<protein>
    <submittedName>
        <fullName evidence="2">Uncharacterized protein</fullName>
    </submittedName>
</protein>
<keyword evidence="1" id="KW-0812">Transmembrane</keyword>
<dbReference type="AlphaFoldDB" id="G4YK11"/>
<keyword evidence="1" id="KW-0472">Membrane</keyword>
<gene>
    <name evidence="2" type="ORF">PHYSODRAFT_293195</name>
</gene>
<sequence>MLRATQVSSVVLAHVMAMVAFLRTLRPDQARLRQLEAIAADADPADIDTARPWVSMPFHMRDPVDRLRFIHGFAFVRMSRIQHLFNAAKGFGSQAAIAAGCGLSHFYTFRYKGSGEPVMPPELYNPRTHEY</sequence>
<organism evidence="2 3">
    <name type="scientific">Phytophthora sojae (strain P6497)</name>
    <name type="common">Soybean stem and root rot agent</name>
    <name type="synonym">Phytophthora megasperma f. sp. glycines</name>
    <dbReference type="NCBI Taxonomy" id="1094619"/>
    <lineage>
        <taxon>Eukaryota</taxon>
        <taxon>Sar</taxon>
        <taxon>Stramenopiles</taxon>
        <taxon>Oomycota</taxon>
        <taxon>Peronosporomycetes</taxon>
        <taxon>Peronosporales</taxon>
        <taxon>Peronosporaceae</taxon>
        <taxon>Phytophthora</taxon>
    </lineage>
</organism>
<feature type="transmembrane region" description="Helical" evidence="1">
    <location>
        <begin position="6"/>
        <end position="25"/>
    </location>
</feature>
<dbReference type="KEGG" id="psoj:PHYSODRAFT_293195"/>
<dbReference type="Proteomes" id="UP000002640">
    <property type="component" value="Unassembled WGS sequence"/>
</dbReference>
<name>G4YK11_PHYSP</name>
<dbReference type="InParanoid" id="G4YK11"/>
<reference evidence="2 3" key="1">
    <citation type="journal article" date="2006" name="Science">
        <title>Phytophthora genome sequences uncover evolutionary origins and mechanisms of pathogenesis.</title>
        <authorList>
            <person name="Tyler B.M."/>
            <person name="Tripathy S."/>
            <person name="Zhang X."/>
            <person name="Dehal P."/>
            <person name="Jiang R.H."/>
            <person name="Aerts A."/>
            <person name="Arredondo F.D."/>
            <person name="Baxter L."/>
            <person name="Bensasson D."/>
            <person name="Beynon J.L."/>
            <person name="Chapman J."/>
            <person name="Damasceno C.M."/>
            <person name="Dorrance A.E."/>
            <person name="Dou D."/>
            <person name="Dickerman A.W."/>
            <person name="Dubchak I.L."/>
            <person name="Garbelotto M."/>
            <person name="Gijzen M."/>
            <person name="Gordon S.G."/>
            <person name="Govers F."/>
            <person name="Grunwald N.J."/>
            <person name="Huang W."/>
            <person name="Ivors K.L."/>
            <person name="Jones R.W."/>
            <person name="Kamoun S."/>
            <person name="Krampis K."/>
            <person name="Lamour K.H."/>
            <person name="Lee M.K."/>
            <person name="McDonald W.H."/>
            <person name="Medina M."/>
            <person name="Meijer H.J."/>
            <person name="Nordberg E.K."/>
            <person name="Maclean D.J."/>
            <person name="Ospina-Giraldo M.D."/>
            <person name="Morris P.F."/>
            <person name="Phuntumart V."/>
            <person name="Putnam N.H."/>
            <person name="Rash S."/>
            <person name="Rose J.K."/>
            <person name="Sakihama Y."/>
            <person name="Salamov A.A."/>
            <person name="Savidor A."/>
            <person name="Scheuring C.F."/>
            <person name="Smith B.M."/>
            <person name="Sobral B.W."/>
            <person name="Terry A."/>
            <person name="Torto-Alalibo T.A."/>
            <person name="Win J."/>
            <person name="Xu Z."/>
            <person name="Zhang H."/>
            <person name="Grigoriev I.V."/>
            <person name="Rokhsar D.S."/>
            <person name="Boore J.L."/>
        </authorList>
    </citation>
    <scope>NUCLEOTIDE SEQUENCE [LARGE SCALE GENOMIC DNA]</scope>
    <source>
        <strain evidence="2 3">P6497</strain>
    </source>
</reference>
<keyword evidence="1" id="KW-1133">Transmembrane helix</keyword>
<accession>G4YK11</accession>
<dbReference type="EMBL" id="JH159151">
    <property type="protein sequence ID" value="EGZ27143.1"/>
    <property type="molecule type" value="Genomic_DNA"/>
</dbReference>